<feature type="domain" description="Cupin type-1" evidence="5">
    <location>
        <begin position="82"/>
        <end position="225"/>
    </location>
</feature>
<dbReference type="Gene3D" id="2.60.120.10">
    <property type="entry name" value="Jelly Rolls"/>
    <property type="match status" value="2"/>
</dbReference>
<feature type="signal peptide" evidence="4">
    <location>
        <begin position="1"/>
        <end position="17"/>
    </location>
</feature>
<feature type="binding site" evidence="3">
    <location>
        <position position="353"/>
    </location>
    <ligand>
        <name>Mn(2+)</name>
        <dbReference type="ChEBI" id="CHEBI:29035"/>
        <label>2</label>
    </ligand>
</feature>
<proteinExistence type="predicted"/>
<keyword evidence="4" id="KW-0732">Signal</keyword>
<feature type="active site" description="Proton donor" evidence="2">
    <location>
        <position position="368"/>
    </location>
</feature>
<evidence type="ECO:0000256" key="1">
    <source>
        <dbReference type="ARBA" id="ARBA00022723"/>
    </source>
</evidence>
<dbReference type="InterPro" id="IPR017774">
    <property type="entry name" value="Bicupin_oxalate_deCO2ase/Oxase"/>
</dbReference>
<dbReference type="Pfam" id="PF00190">
    <property type="entry name" value="Cupin_1"/>
    <property type="match status" value="2"/>
</dbReference>
<evidence type="ECO:0000256" key="3">
    <source>
        <dbReference type="PIRSR" id="PIRSR617774-2"/>
    </source>
</evidence>
<dbReference type="InterPro" id="IPR014710">
    <property type="entry name" value="RmlC-like_jellyroll"/>
</dbReference>
<dbReference type="PANTHER" id="PTHR35848:SF9">
    <property type="entry name" value="SLL1358 PROTEIN"/>
    <property type="match status" value="1"/>
</dbReference>
<dbReference type="Proteomes" id="UP000838763">
    <property type="component" value="Unassembled WGS sequence"/>
</dbReference>
<evidence type="ECO:0000256" key="2">
    <source>
        <dbReference type="PIRSR" id="PIRSR617774-1"/>
    </source>
</evidence>
<evidence type="ECO:0000313" key="6">
    <source>
        <dbReference type="EMBL" id="CAI4219739.1"/>
    </source>
</evidence>
<dbReference type="InterPro" id="IPR011051">
    <property type="entry name" value="RmlC_Cupin_sf"/>
</dbReference>
<dbReference type="EMBL" id="CALLCH030000020">
    <property type="protein sequence ID" value="CAI4219739.1"/>
    <property type="molecule type" value="Genomic_DNA"/>
</dbReference>
<reference evidence="6" key="1">
    <citation type="submission" date="2022-11" db="EMBL/GenBank/DDBJ databases">
        <authorList>
            <person name="Scott C."/>
            <person name="Bruce N."/>
        </authorList>
    </citation>
    <scope>NUCLEOTIDE SEQUENCE</scope>
</reference>
<feature type="binding site" evidence="3">
    <location>
        <position position="172"/>
    </location>
    <ligand>
        <name>Mn(2+)</name>
        <dbReference type="ChEBI" id="CHEBI:29035"/>
        <label>1</label>
    </ligand>
</feature>
<feature type="chain" id="PRO_5040118542" description="Cupin type-1 domain-containing protein" evidence="4">
    <location>
        <begin position="18"/>
        <end position="415"/>
    </location>
</feature>
<evidence type="ECO:0000313" key="7">
    <source>
        <dbReference type="Proteomes" id="UP000838763"/>
    </source>
</evidence>
<comment type="cofactor">
    <cofactor evidence="3">
        <name>Mn(2+)</name>
        <dbReference type="ChEBI" id="CHEBI:29035"/>
    </cofactor>
    <text evidence="3">Binds 2 manganese ions per subunit.</text>
</comment>
<dbReference type="AlphaFoldDB" id="A0A9P1HA46"/>
<accession>A0A9P1HA46</accession>
<keyword evidence="1 3" id="KW-0479">Metal-binding</keyword>
<organism evidence="6 7">
    <name type="scientific">Parascedosporium putredinis</name>
    <dbReference type="NCBI Taxonomy" id="1442378"/>
    <lineage>
        <taxon>Eukaryota</taxon>
        <taxon>Fungi</taxon>
        <taxon>Dikarya</taxon>
        <taxon>Ascomycota</taxon>
        <taxon>Pezizomycotina</taxon>
        <taxon>Sordariomycetes</taxon>
        <taxon>Hypocreomycetidae</taxon>
        <taxon>Microascales</taxon>
        <taxon>Microascaceae</taxon>
        <taxon>Parascedosporium</taxon>
    </lineage>
</organism>
<dbReference type="NCBIfam" id="TIGR03404">
    <property type="entry name" value="bicupin_oxalic"/>
    <property type="match status" value="1"/>
</dbReference>
<feature type="binding site" evidence="3">
    <location>
        <position position="127"/>
    </location>
    <ligand>
        <name>Mn(2+)</name>
        <dbReference type="ChEBI" id="CHEBI:29035"/>
        <label>1</label>
    </ligand>
</feature>
<gene>
    <name evidence="6" type="ORF">PPNO1_LOCUS9286</name>
</gene>
<sequence length="415" mass="46161">MVRFINTLLLGAASALAFPNSHLVERDEPQAQFQDGQPIGHGKELLWLVRKTCGTNEYIDKQNPDNLGQQATDSGLVPNLKWRFSDSKSRNYPGGWLRTQVKQDLPESHDIAAAQQHLSKGAIREPHWHKNAEWGFVYAGSVLISIIDEEGATQLETLNYGDIWYFPKGTAHTVQGLEDENEFLLVFDNADFDSAGNTFNVADWLSRTPKDVLARNFGVDESVFDDIPKTTPNILKGTPSTRNVTAGAGGYATGDHSYIYRTLQHDPEPVPGNGGTFYKIDSTNFPVSTTIAATFVTLKPGGLRELHWHPNVEEWLYFHSGEARATVFTGNGNSRTFDFHAGDTAVFPDNSGHYIENTSETEDLVWIEIYNSDRVVDIALGEWLALTPADIVAQSLNVPIEFVEKLKREKQVLVA</sequence>
<comment type="caution">
    <text evidence="6">The sequence shown here is derived from an EMBL/GenBank/DDBJ whole genome shotgun (WGS) entry which is preliminary data.</text>
</comment>
<dbReference type="SMART" id="SM00835">
    <property type="entry name" value="Cupin_1"/>
    <property type="match status" value="2"/>
</dbReference>
<feature type="binding site" evidence="3">
    <location>
        <position position="307"/>
    </location>
    <ligand>
        <name>Mn(2+)</name>
        <dbReference type="ChEBI" id="CHEBI:29035"/>
        <label>2</label>
    </ligand>
</feature>
<dbReference type="SUPFAM" id="SSF51182">
    <property type="entry name" value="RmlC-like cupins"/>
    <property type="match status" value="1"/>
</dbReference>
<dbReference type="CDD" id="cd20305">
    <property type="entry name" value="cupin_OxDC_C"/>
    <property type="match status" value="1"/>
</dbReference>
<feature type="binding site" evidence="3">
    <location>
        <position position="129"/>
    </location>
    <ligand>
        <name>Mn(2+)</name>
        <dbReference type="ChEBI" id="CHEBI:29035"/>
        <label>1</label>
    </ligand>
</feature>
<feature type="binding site" evidence="3">
    <location>
        <position position="133"/>
    </location>
    <ligand>
        <name>Mn(2+)</name>
        <dbReference type="ChEBI" id="CHEBI:29035"/>
        <label>1</label>
    </ligand>
</feature>
<protein>
    <recommendedName>
        <fullName evidence="5">Cupin type-1 domain-containing protein</fullName>
    </recommendedName>
</protein>
<name>A0A9P1HA46_9PEZI</name>
<dbReference type="PANTHER" id="PTHR35848">
    <property type="entry name" value="OXALATE-BINDING PROTEIN"/>
    <property type="match status" value="1"/>
</dbReference>
<feature type="domain" description="Cupin type-1" evidence="5">
    <location>
        <begin position="261"/>
        <end position="404"/>
    </location>
</feature>
<dbReference type="InterPro" id="IPR051610">
    <property type="entry name" value="GPI/OXD"/>
</dbReference>
<feature type="binding site" evidence="3">
    <location>
        <position position="309"/>
    </location>
    <ligand>
        <name>Mn(2+)</name>
        <dbReference type="ChEBI" id="CHEBI:29035"/>
        <label>2</label>
    </ligand>
</feature>
<keyword evidence="3" id="KW-0464">Manganese</keyword>
<evidence type="ECO:0000256" key="4">
    <source>
        <dbReference type="SAM" id="SignalP"/>
    </source>
</evidence>
<feature type="binding site" evidence="3">
    <location>
        <position position="314"/>
    </location>
    <ligand>
        <name>Mn(2+)</name>
        <dbReference type="ChEBI" id="CHEBI:29035"/>
        <label>2</label>
    </ligand>
</feature>
<dbReference type="OrthoDB" id="10263073at2759"/>
<evidence type="ECO:0000259" key="5">
    <source>
        <dbReference type="SMART" id="SM00835"/>
    </source>
</evidence>
<dbReference type="GO" id="GO:0033609">
    <property type="term" value="P:oxalate metabolic process"/>
    <property type="evidence" value="ECO:0007669"/>
    <property type="project" value="InterPro"/>
</dbReference>
<dbReference type="InterPro" id="IPR006045">
    <property type="entry name" value="Cupin_1"/>
</dbReference>
<dbReference type="GO" id="GO:0046872">
    <property type="term" value="F:metal ion binding"/>
    <property type="evidence" value="ECO:0007669"/>
    <property type="project" value="UniProtKB-KW"/>
</dbReference>
<keyword evidence="7" id="KW-1185">Reference proteome</keyword>